<evidence type="ECO:0000256" key="3">
    <source>
        <dbReference type="ARBA" id="ARBA00022475"/>
    </source>
</evidence>
<evidence type="ECO:0000256" key="7">
    <source>
        <dbReference type="RuleBase" id="RU363032"/>
    </source>
</evidence>
<dbReference type="SUPFAM" id="SSF161098">
    <property type="entry name" value="MetI-like"/>
    <property type="match status" value="1"/>
</dbReference>
<keyword evidence="10" id="KW-1185">Reference proteome</keyword>
<evidence type="ECO:0000256" key="6">
    <source>
        <dbReference type="ARBA" id="ARBA00023136"/>
    </source>
</evidence>
<comment type="similarity">
    <text evidence="7">Belongs to the binding-protein-dependent transport system permease family.</text>
</comment>
<keyword evidence="5 7" id="KW-1133">Transmembrane helix</keyword>
<evidence type="ECO:0000256" key="1">
    <source>
        <dbReference type="ARBA" id="ARBA00004651"/>
    </source>
</evidence>
<feature type="transmembrane region" description="Helical" evidence="7">
    <location>
        <begin position="104"/>
        <end position="128"/>
    </location>
</feature>
<gene>
    <name evidence="9" type="ORF">ACJDUH_02180</name>
</gene>
<dbReference type="Gene3D" id="1.10.3720.10">
    <property type="entry name" value="MetI-like"/>
    <property type="match status" value="1"/>
</dbReference>
<name>A0ABW8TMH2_9CLOT</name>
<evidence type="ECO:0000256" key="2">
    <source>
        <dbReference type="ARBA" id="ARBA00022448"/>
    </source>
</evidence>
<feature type="transmembrane region" description="Helical" evidence="7">
    <location>
        <begin position="189"/>
        <end position="206"/>
    </location>
</feature>
<evidence type="ECO:0000256" key="4">
    <source>
        <dbReference type="ARBA" id="ARBA00022692"/>
    </source>
</evidence>
<dbReference type="Pfam" id="PF00528">
    <property type="entry name" value="BPD_transp_1"/>
    <property type="match status" value="1"/>
</dbReference>
<comment type="subcellular location">
    <subcellularLocation>
        <location evidence="1 7">Cell membrane</location>
        <topology evidence="1 7">Multi-pass membrane protein</topology>
    </subcellularLocation>
</comment>
<dbReference type="PANTHER" id="PTHR43744:SF8">
    <property type="entry name" value="SN-GLYCEROL-3-PHOSPHATE TRANSPORT SYSTEM PERMEASE PROTEIN UGPE"/>
    <property type="match status" value="1"/>
</dbReference>
<reference evidence="9 10" key="1">
    <citation type="submission" date="2024-11" db="EMBL/GenBank/DDBJ databases">
        <authorList>
            <person name="Heng Y.C."/>
            <person name="Lim A.C.H."/>
            <person name="Lee J.K.Y."/>
            <person name="Kittelmann S."/>
        </authorList>
    </citation>
    <scope>NUCLEOTIDE SEQUENCE [LARGE SCALE GENOMIC DNA]</scope>
    <source>
        <strain evidence="9 10">WILCCON 0202</strain>
    </source>
</reference>
<protein>
    <submittedName>
        <fullName evidence="9">Carbohydrate ABC transporter permease</fullName>
    </submittedName>
</protein>
<dbReference type="Proteomes" id="UP001623661">
    <property type="component" value="Unassembled WGS sequence"/>
</dbReference>
<keyword evidence="4 7" id="KW-0812">Transmembrane</keyword>
<comment type="caution">
    <text evidence="9">The sequence shown here is derived from an EMBL/GenBank/DDBJ whole genome shotgun (WGS) entry which is preliminary data.</text>
</comment>
<feature type="transmembrane region" description="Helical" evidence="7">
    <location>
        <begin position="73"/>
        <end position="92"/>
    </location>
</feature>
<feature type="transmembrane region" description="Helical" evidence="7">
    <location>
        <begin position="239"/>
        <end position="260"/>
    </location>
</feature>
<evidence type="ECO:0000313" key="10">
    <source>
        <dbReference type="Proteomes" id="UP001623661"/>
    </source>
</evidence>
<feature type="transmembrane region" description="Helical" evidence="7">
    <location>
        <begin position="7"/>
        <end position="30"/>
    </location>
</feature>
<dbReference type="EMBL" id="JBJHZY010000001">
    <property type="protein sequence ID" value="MFL0266895.1"/>
    <property type="molecule type" value="Genomic_DNA"/>
</dbReference>
<proteinExistence type="inferred from homology"/>
<dbReference type="InterPro" id="IPR000515">
    <property type="entry name" value="MetI-like"/>
</dbReference>
<dbReference type="RefSeq" id="WP_406763513.1">
    <property type="nucleotide sequence ID" value="NZ_JBJHZY010000001.1"/>
</dbReference>
<dbReference type="PROSITE" id="PS50928">
    <property type="entry name" value="ABC_TM1"/>
    <property type="match status" value="1"/>
</dbReference>
<keyword evidence="3" id="KW-1003">Cell membrane</keyword>
<organism evidence="9 10">
    <name type="scientific">Candidatus Clostridium radicumherbarum</name>
    <dbReference type="NCBI Taxonomy" id="3381662"/>
    <lineage>
        <taxon>Bacteria</taxon>
        <taxon>Bacillati</taxon>
        <taxon>Bacillota</taxon>
        <taxon>Clostridia</taxon>
        <taxon>Eubacteriales</taxon>
        <taxon>Clostridiaceae</taxon>
        <taxon>Clostridium</taxon>
    </lineage>
</organism>
<accession>A0ABW8TMH2</accession>
<evidence type="ECO:0000313" key="9">
    <source>
        <dbReference type="EMBL" id="MFL0266895.1"/>
    </source>
</evidence>
<keyword evidence="6 7" id="KW-0472">Membrane</keyword>
<evidence type="ECO:0000259" key="8">
    <source>
        <dbReference type="PROSITE" id="PS50928"/>
    </source>
</evidence>
<feature type="transmembrane region" description="Helical" evidence="7">
    <location>
        <begin position="140"/>
        <end position="159"/>
    </location>
</feature>
<evidence type="ECO:0000256" key="5">
    <source>
        <dbReference type="ARBA" id="ARBA00022989"/>
    </source>
</evidence>
<dbReference type="PANTHER" id="PTHR43744">
    <property type="entry name" value="ABC TRANSPORTER PERMEASE PROTEIN MG189-RELATED-RELATED"/>
    <property type="match status" value="1"/>
</dbReference>
<sequence>MKKIKIIPIITTLILITLGIITLFPVYIAILNSFKTQPELYKSVLALPGKINFDNYINAINKMNFLKITFNTFYITLISVVGIIIVGSLAGYKLAKTSGKVSAFFFLFFTSSMLIPFQTIMIPLYRLAKNMHLTGSKTGITLIYMGLGINMAIFLYHGFSKSIPKELEEAALIDGCNEAQMFFKIIFPLLKPITATIAILDVLWIWNDFMLPLIMITNPKNYTLVLETNMFFGKYTVDWPSILAGLVCTWIPVLIFYSLFQKYIVKGIVSGAVKG</sequence>
<dbReference type="InterPro" id="IPR035906">
    <property type="entry name" value="MetI-like_sf"/>
</dbReference>
<keyword evidence="2 7" id="KW-0813">Transport</keyword>
<dbReference type="CDD" id="cd06261">
    <property type="entry name" value="TM_PBP2"/>
    <property type="match status" value="1"/>
</dbReference>
<feature type="domain" description="ABC transmembrane type-1" evidence="8">
    <location>
        <begin position="69"/>
        <end position="260"/>
    </location>
</feature>